<dbReference type="InterPro" id="IPR013785">
    <property type="entry name" value="Aldolase_TIM"/>
</dbReference>
<evidence type="ECO:0000256" key="7">
    <source>
        <dbReference type="HAMAP-Rule" id="MF_01200"/>
    </source>
</evidence>
<dbReference type="HAMAP" id="MF_01200_B">
    <property type="entry name" value="OMPdecase_type1_B"/>
    <property type="match status" value="1"/>
</dbReference>
<sequence>MRRKPNRPGIIAALDTPRLAQAESWAGAVAPHVGLVKVGLELFCAEGLAAVHRVARHRPVFLDLKFHDIPNTVAGAVRSVCAAKPAMLTLHAGGGAAMIEAARRAAEESLGEERPAILAVTVLTSFTAAGLAETGVAGGPAQQVLRLARLALEAGADGLVCSPQEVSRLRDAFGDAPLLVVPGIRPAGSAVGDQARIATPEETIAAGADWLVIGRPITAAADPGAAAAAIAAGLVEA</sequence>
<evidence type="ECO:0000313" key="12">
    <source>
        <dbReference type="EMBL" id="EFH12176.1"/>
    </source>
</evidence>
<comment type="caution">
    <text evidence="12">The sequence shown here is derived from an EMBL/GenBank/DDBJ whole genome shotgun (WGS) entry which is preliminary data.</text>
</comment>
<dbReference type="PROSITE" id="PS00156">
    <property type="entry name" value="OMPDECASE"/>
    <property type="match status" value="1"/>
</dbReference>
<organism evidence="12 13">
    <name type="scientific">Pseudoroseomonas cervicalis ATCC 49957</name>
    <dbReference type="NCBI Taxonomy" id="525371"/>
    <lineage>
        <taxon>Bacteria</taxon>
        <taxon>Pseudomonadati</taxon>
        <taxon>Pseudomonadota</taxon>
        <taxon>Alphaproteobacteria</taxon>
        <taxon>Acetobacterales</taxon>
        <taxon>Roseomonadaceae</taxon>
        <taxon>Roseomonas</taxon>
    </lineage>
</organism>
<evidence type="ECO:0000256" key="5">
    <source>
        <dbReference type="ARBA" id="ARBA00023239"/>
    </source>
</evidence>
<evidence type="ECO:0000256" key="6">
    <source>
        <dbReference type="ARBA" id="ARBA00049157"/>
    </source>
</evidence>
<evidence type="ECO:0000256" key="8">
    <source>
        <dbReference type="PIRSR" id="PIRSR614732-1"/>
    </source>
</evidence>
<reference evidence="12 13" key="1">
    <citation type="submission" date="2010-04" db="EMBL/GenBank/DDBJ databases">
        <authorList>
            <person name="Qin X."/>
            <person name="Bachman B."/>
            <person name="Battles P."/>
            <person name="Bell A."/>
            <person name="Bess C."/>
            <person name="Bickham C."/>
            <person name="Chaboub L."/>
            <person name="Chen D."/>
            <person name="Coyle M."/>
            <person name="Deiros D.R."/>
            <person name="Dinh H."/>
            <person name="Forbes L."/>
            <person name="Fowler G."/>
            <person name="Francisco L."/>
            <person name="Fu Q."/>
            <person name="Gubbala S."/>
            <person name="Hale W."/>
            <person name="Han Y."/>
            <person name="Hemphill L."/>
            <person name="Highlander S.K."/>
            <person name="Hirani K."/>
            <person name="Hogues M."/>
            <person name="Jackson L."/>
            <person name="Jakkamsetti A."/>
            <person name="Javaid M."/>
            <person name="Jiang H."/>
            <person name="Korchina V."/>
            <person name="Kovar C."/>
            <person name="Lara F."/>
            <person name="Lee S."/>
            <person name="Mata R."/>
            <person name="Mathew T."/>
            <person name="Moen C."/>
            <person name="Morales K."/>
            <person name="Munidasa M."/>
            <person name="Nazareth L."/>
            <person name="Ngo R."/>
            <person name="Nguyen L."/>
            <person name="Okwuonu G."/>
            <person name="Ongeri F."/>
            <person name="Patil S."/>
            <person name="Petrosino J."/>
            <person name="Pham C."/>
            <person name="Pham P."/>
            <person name="Pu L.-L."/>
            <person name="Puazo M."/>
            <person name="Raj R."/>
            <person name="Reid J."/>
            <person name="Rouhana J."/>
            <person name="Saada N."/>
            <person name="Shang Y."/>
            <person name="Simmons D."/>
            <person name="Thornton R."/>
            <person name="Warren J."/>
            <person name="Weissenberger G."/>
            <person name="Zhang J."/>
            <person name="Zhang L."/>
            <person name="Zhou C."/>
            <person name="Zhu D."/>
            <person name="Muzny D."/>
            <person name="Worley K."/>
            <person name="Gibbs R."/>
        </authorList>
    </citation>
    <scope>NUCLEOTIDE SEQUENCE [LARGE SCALE GENOMIC DNA]</scope>
    <source>
        <strain evidence="12 13">ATCC 49957</strain>
    </source>
</reference>
<dbReference type="Proteomes" id="UP000005324">
    <property type="component" value="Unassembled WGS sequence"/>
</dbReference>
<dbReference type="OrthoDB" id="9806203at2"/>
<comment type="catalytic activity">
    <reaction evidence="6 7 10">
        <text>orotidine 5'-phosphate + H(+) = UMP + CO2</text>
        <dbReference type="Rhea" id="RHEA:11596"/>
        <dbReference type="ChEBI" id="CHEBI:15378"/>
        <dbReference type="ChEBI" id="CHEBI:16526"/>
        <dbReference type="ChEBI" id="CHEBI:57538"/>
        <dbReference type="ChEBI" id="CHEBI:57865"/>
        <dbReference type="EC" id="4.1.1.23"/>
    </reaction>
</comment>
<dbReference type="GO" id="GO:0005829">
    <property type="term" value="C:cytosol"/>
    <property type="evidence" value="ECO:0007669"/>
    <property type="project" value="TreeGrafter"/>
</dbReference>
<feature type="binding site" evidence="7 9">
    <location>
        <position position="15"/>
    </location>
    <ligand>
        <name>substrate</name>
    </ligand>
</feature>
<feature type="active site" description="Proton donor" evidence="7">
    <location>
        <position position="65"/>
    </location>
</feature>
<comment type="subunit">
    <text evidence="7">Homodimer.</text>
</comment>
<feature type="active site" description="For OMPdecase activity" evidence="8">
    <location>
        <position position="68"/>
    </location>
</feature>
<proteinExistence type="inferred from homology"/>
<dbReference type="InterPro" id="IPR018089">
    <property type="entry name" value="OMPdecase_AS"/>
</dbReference>
<evidence type="ECO:0000256" key="1">
    <source>
        <dbReference type="ARBA" id="ARBA00002356"/>
    </source>
</evidence>
<evidence type="ECO:0000259" key="11">
    <source>
        <dbReference type="SMART" id="SM00934"/>
    </source>
</evidence>
<evidence type="ECO:0000256" key="2">
    <source>
        <dbReference type="ARBA" id="ARBA00004861"/>
    </source>
</evidence>
<dbReference type="PANTHER" id="PTHR32119:SF2">
    <property type="entry name" value="OROTIDINE 5'-PHOSPHATE DECARBOXYLASE"/>
    <property type="match status" value="1"/>
</dbReference>
<evidence type="ECO:0000313" key="13">
    <source>
        <dbReference type="Proteomes" id="UP000005324"/>
    </source>
</evidence>
<feature type="binding site" evidence="7 9">
    <location>
        <position position="185"/>
    </location>
    <ligand>
        <name>substrate</name>
    </ligand>
</feature>
<dbReference type="GO" id="GO:0044205">
    <property type="term" value="P:'de novo' UMP biosynthetic process"/>
    <property type="evidence" value="ECO:0007669"/>
    <property type="project" value="UniProtKB-UniRule"/>
</dbReference>
<dbReference type="NCBIfam" id="NF001273">
    <property type="entry name" value="PRK00230.1"/>
    <property type="match status" value="1"/>
</dbReference>
<dbReference type="RefSeq" id="WP_007004826.1">
    <property type="nucleotide sequence ID" value="NZ_GG770780.1"/>
</dbReference>
<dbReference type="EC" id="4.1.1.23" evidence="7"/>
<dbReference type="UniPathway" id="UPA00070">
    <property type="reaction ID" value="UER00120"/>
</dbReference>
<feature type="binding site" evidence="7 9">
    <location>
        <position position="194"/>
    </location>
    <ligand>
        <name>substrate</name>
    </ligand>
</feature>
<comment type="function">
    <text evidence="1 7">Catalyzes the decarboxylation of orotidine 5'-monophosphate (OMP) to uridine 5'-monophosphate (UMP).</text>
</comment>
<dbReference type="NCBIfam" id="TIGR01740">
    <property type="entry name" value="pyrF"/>
    <property type="match status" value="1"/>
</dbReference>
<evidence type="ECO:0000256" key="10">
    <source>
        <dbReference type="RuleBase" id="RU000512"/>
    </source>
</evidence>
<feature type="binding site" evidence="7">
    <location>
        <begin position="63"/>
        <end position="72"/>
    </location>
    <ligand>
        <name>substrate</name>
    </ligand>
</feature>
<dbReference type="SMART" id="SM00934">
    <property type="entry name" value="OMPdecase"/>
    <property type="match status" value="1"/>
</dbReference>
<dbReference type="AlphaFoldDB" id="D5RKJ2"/>
<gene>
    <name evidence="7 12" type="primary">pyrF</name>
    <name evidence="12" type="ORF">HMPREF0731_1602</name>
</gene>
<dbReference type="SUPFAM" id="SSF51366">
    <property type="entry name" value="Ribulose-phoshate binding barrel"/>
    <property type="match status" value="1"/>
</dbReference>
<feature type="binding site" evidence="7 9">
    <location>
        <position position="215"/>
    </location>
    <ligand>
        <name>substrate</name>
    </ligand>
</feature>
<protein>
    <recommendedName>
        <fullName evidence="7">Orotidine 5'-phosphate decarboxylase</fullName>
        <ecNumber evidence="7">4.1.1.23</ecNumber>
    </recommendedName>
    <alternativeName>
        <fullName evidence="7">OMP decarboxylase</fullName>
        <shortName evidence="7">OMPDCase</shortName>
        <shortName evidence="7">OMPdecase</shortName>
    </alternativeName>
</protein>
<feature type="active site" description="For OMPdecase activity" evidence="8">
    <location>
        <position position="65"/>
    </location>
</feature>
<feature type="binding site" evidence="7 9">
    <location>
        <position position="37"/>
    </location>
    <ligand>
        <name>substrate</name>
    </ligand>
</feature>
<feature type="domain" description="Orotidine 5'-phosphate decarboxylase" evidence="11">
    <location>
        <begin position="9"/>
        <end position="230"/>
    </location>
</feature>
<dbReference type="HOGENOM" id="CLU_067069_0_0_5"/>
<dbReference type="Gene3D" id="3.20.20.70">
    <property type="entry name" value="Aldolase class I"/>
    <property type="match status" value="1"/>
</dbReference>
<feature type="binding site" evidence="7 9">
    <location>
        <position position="124"/>
    </location>
    <ligand>
        <name>substrate</name>
    </ligand>
</feature>
<dbReference type="GO" id="GO:0004590">
    <property type="term" value="F:orotidine-5'-phosphate decarboxylase activity"/>
    <property type="evidence" value="ECO:0007669"/>
    <property type="project" value="UniProtKB-UniRule"/>
</dbReference>
<keyword evidence="3 7" id="KW-0210">Decarboxylase</keyword>
<evidence type="ECO:0000256" key="9">
    <source>
        <dbReference type="PIRSR" id="PIRSR614732-2"/>
    </source>
</evidence>
<dbReference type="EMBL" id="ADVL01000268">
    <property type="protein sequence ID" value="EFH12176.1"/>
    <property type="molecule type" value="Genomic_DNA"/>
</dbReference>
<comment type="pathway">
    <text evidence="2 7 10">Pyrimidine metabolism; UMP biosynthesis via de novo pathway; UMP from orotate: step 2/2.</text>
</comment>
<dbReference type="InterPro" id="IPR001754">
    <property type="entry name" value="OMPdeCOase_dom"/>
</dbReference>
<evidence type="ECO:0000256" key="3">
    <source>
        <dbReference type="ARBA" id="ARBA00022793"/>
    </source>
</evidence>
<evidence type="ECO:0000256" key="4">
    <source>
        <dbReference type="ARBA" id="ARBA00022975"/>
    </source>
</evidence>
<keyword evidence="5 7" id="KW-0456">Lyase</keyword>
<accession>D5RKJ2</accession>
<dbReference type="InterPro" id="IPR047596">
    <property type="entry name" value="OMPdecase_bac"/>
</dbReference>
<name>D5RKJ2_9PROT</name>
<dbReference type="InterPro" id="IPR014732">
    <property type="entry name" value="OMPdecase"/>
</dbReference>
<feature type="active site" description="For OMPdecase activity" evidence="8">
    <location>
        <position position="63"/>
    </location>
</feature>
<comment type="similarity">
    <text evidence="7">Belongs to the OMP decarboxylase family. Type 1 subfamily.</text>
</comment>
<dbReference type="Pfam" id="PF00215">
    <property type="entry name" value="OMPdecase"/>
    <property type="match status" value="1"/>
</dbReference>
<dbReference type="CDD" id="cd04725">
    <property type="entry name" value="OMP_decarboxylase_like"/>
    <property type="match status" value="1"/>
</dbReference>
<keyword evidence="13" id="KW-1185">Reference proteome</keyword>
<dbReference type="GO" id="GO:0006207">
    <property type="term" value="P:'de novo' pyrimidine nucleobase biosynthetic process"/>
    <property type="evidence" value="ECO:0007669"/>
    <property type="project" value="InterPro"/>
</dbReference>
<dbReference type="PANTHER" id="PTHR32119">
    <property type="entry name" value="OROTIDINE 5'-PHOSPHATE DECARBOXYLASE"/>
    <property type="match status" value="1"/>
</dbReference>
<feature type="binding site" evidence="7 9">
    <location>
        <position position="214"/>
    </location>
    <ligand>
        <name>substrate</name>
    </ligand>
</feature>
<dbReference type="InterPro" id="IPR011060">
    <property type="entry name" value="RibuloseP-bd_barrel"/>
</dbReference>
<keyword evidence="4 7" id="KW-0665">Pyrimidine biosynthesis</keyword>